<protein>
    <submittedName>
        <fullName evidence="3">DUF3667 domain-containing protein</fullName>
    </submittedName>
</protein>
<accession>A0ABU5QGQ6</accession>
<keyword evidence="2" id="KW-0472">Membrane</keyword>
<reference evidence="3 4" key="1">
    <citation type="submission" date="2023-12" db="EMBL/GenBank/DDBJ databases">
        <title>Novel species of the genus Arcicella isolated from rivers.</title>
        <authorList>
            <person name="Lu H."/>
        </authorList>
    </citation>
    <scope>NUCLEOTIDE SEQUENCE [LARGE SCALE GENOMIC DNA]</scope>
    <source>
        <strain evidence="3 4">KCTC 23307</strain>
    </source>
</reference>
<name>A0ABU5QGQ6_9BACT</name>
<feature type="transmembrane region" description="Helical" evidence="2">
    <location>
        <begin position="438"/>
        <end position="466"/>
    </location>
</feature>
<keyword evidence="2" id="KW-0812">Transmembrane</keyword>
<dbReference type="RefSeq" id="WP_323298947.1">
    <property type="nucleotide sequence ID" value="NZ_JAYFUM010000032.1"/>
</dbReference>
<evidence type="ECO:0000313" key="3">
    <source>
        <dbReference type="EMBL" id="MEA5141793.1"/>
    </source>
</evidence>
<evidence type="ECO:0000256" key="1">
    <source>
        <dbReference type="SAM" id="Coils"/>
    </source>
</evidence>
<evidence type="ECO:0000256" key="2">
    <source>
        <dbReference type="SAM" id="Phobius"/>
    </source>
</evidence>
<keyword evidence="4" id="KW-1185">Reference proteome</keyword>
<sequence>MSEHKKRRKVEVCHNCHTLLQPEDNYCPHCGQENHDLKVPLSHLLLEVIEGFTHLDTKLLNTLKSIFLSPGKLTKDFLEGRRGRYIPPIRLYFLASFLFFLLLSTMIDKALDSKTGEDFMNGFIDSFSNSNNKAKIKELNKVVKNAKADLKQIKNSSDTNGLYAAQVKYEAALEELNENKEEEGGSKWIDFVEVDASEILDEMNIQQEDTLRTLIENLPKPKKRARLIEIQKQIVLDTINTEVLNNVSEEINDYFTETLGRKNQVKYSLRLHSLKNNAQIKINYDADTVITIKGSDGTVENKAYKQRLLKMSDSSLDSLLAKRKAAGRDISFFGLNALERGFLRNVTHYELAFQEDAQAAIREIIHFSIGVFSVMMFILMPIVAFLLKIIYSKRTHSFFTFPLRLIRYLFDWILYIVRIRKIRKYQKIPRILEGHTRYYYEHLIFSIHIHSVLFLMVVFVVGGGVLLGYWNYAVQLTMIGFFVYFIVALKVVYRQRLFKTIFKSLILFFMYVISFISILSITGAIKFAME</sequence>
<feature type="transmembrane region" description="Helical" evidence="2">
    <location>
        <begin position="364"/>
        <end position="391"/>
    </location>
</feature>
<evidence type="ECO:0000313" key="4">
    <source>
        <dbReference type="Proteomes" id="UP001302949"/>
    </source>
</evidence>
<keyword evidence="2" id="KW-1133">Transmembrane helix</keyword>
<dbReference type="InterPro" id="IPR022134">
    <property type="entry name" value="DUF3667"/>
</dbReference>
<keyword evidence="1" id="KW-0175">Coiled coil</keyword>
<comment type="caution">
    <text evidence="3">The sequence shown here is derived from an EMBL/GenBank/DDBJ whole genome shotgun (WGS) entry which is preliminary data.</text>
</comment>
<organism evidence="3 4">
    <name type="scientific">Arcicella rigui</name>
    <dbReference type="NCBI Taxonomy" id="797020"/>
    <lineage>
        <taxon>Bacteria</taxon>
        <taxon>Pseudomonadati</taxon>
        <taxon>Bacteroidota</taxon>
        <taxon>Cytophagia</taxon>
        <taxon>Cytophagales</taxon>
        <taxon>Flectobacillaceae</taxon>
        <taxon>Arcicella</taxon>
    </lineage>
</organism>
<proteinExistence type="predicted"/>
<dbReference type="Pfam" id="PF12412">
    <property type="entry name" value="DUF3667"/>
    <property type="match status" value="1"/>
</dbReference>
<gene>
    <name evidence="3" type="ORF">VB248_21740</name>
</gene>
<dbReference type="EMBL" id="JAYFUM010000032">
    <property type="protein sequence ID" value="MEA5141793.1"/>
    <property type="molecule type" value="Genomic_DNA"/>
</dbReference>
<feature type="transmembrane region" description="Helical" evidence="2">
    <location>
        <begin position="472"/>
        <end position="493"/>
    </location>
</feature>
<feature type="transmembrane region" description="Helical" evidence="2">
    <location>
        <begin position="505"/>
        <end position="529"/>
    </location>
</feature>
<feature type="transmembrane region" description="Helical" evidence="2">
    <location>
        <begin position="89"/>
        <end position="107"/>
    </location>
</feature>
<dbReference type="Proteomes" id="UP001302949">
    <property type="component" value="Unassembled WGS sequence"/>
</dbReference>
<feature type="coiled-coil region" evidence="1">
    <location>
        <begin position="129"/>
        <end position="182"/>
    </location>
</feature>